<feature type="domain" description="Hydantoinase A/oxoprolinase" evidence="1">
    <location>
        <begin position="233"/>
        <end position="347"/>
    </location>
</feature>
<name>A0A915IBY4_ROMCU</name>
<evidence type="ECO:0000259" key="2">
    <source>
        <dbReference type="Pfam" id="PF05378"/>
    </source>
</evidence>
<evidence type="ECO:0000313" key="3">
    <source>
        <dbReference type="Proteomes" id="UP000887565"/>
    </source>
</evidence>
<dbReference type="Proteomes" id="UP000887565">
    <property type="component" value="Unplaced"/>
</dbReference>
<protein>
    <submittedName>
        <fullName evidence="4">5-oxoprolinase</fullName>
    </submittedName>
</protein>
<organism evidence="3 4">
    <name type="scientific">Romanomermis culicivorax</name>
    <name type="common">Nematode worm</name>
    <dbReference type="NCBI Taxonomy" id="13658"/>
    <lineage>
        <taxon>Eukaryota</taxon>
        <taxon>Metazoa</taxon>
        <taxon>Ecdysozoa</taxon>
        <taxon>Nematoda</taxon>
        <taxon>Enoplea</taxon>
        <taxon>Dorylaimia</taxon>
        <taxon>Mermithida</taxon>
        <taxon>Mermithoidea</taxon>
        <taxon>Mermithidae</taxon>
        <taxon>Romanomermis</taxon>
    </lineage>
</organism>
<evidence type="ECO:0000259" key="1">
    <source>
        <dbReference type="Pfam" id="PF01968"/>
    </source>
</evidence>
<dbReference type="InterPro" id="IPR045079">
    <property type="entry name" value="Oxoprolinase-like"/>
</dbReference>
<keyword evidence="3" id="KW-1185">Reference proteome</keyword>
<evidence type="ECO:0000313" key="4">
    <source>
        <dbReference type="WBParaSite" id="nRc.2.0.1.t10761-RA"/>
    </source>
</evidence>
<dbReference type="PANTHER" id="PTHR11365">
    <property type="entry name" value="5-OXOPROLINASE RELATED"/>
    <property type="match status" value="1"/>
</dbReference>
<dbReference type="Pfam" id="PF05378">
    <property type="entry name" value="Hydant_A_N"/>
    <property type="match status" value="1"/>
</dbReference>
<reference evidence="4" key="1">
    <citation type="submission" date="2022-11" db="UniProtKB">
        <authorList>
            <consortium name="WormBaseParasite"/>
        </authorList>
    </citation>
    <scope>IDENTIFICATION</scope>
</reference>
<proteinExistence type="predicted"/>
<dbReference type="Pfam" id="PF01968">
    <property type="entry name" value="Hydantoinase_A"/>
    <property type="match status" value="1"/>
</dbReference>
<dbReference type="InterPro" id="IPR002821">
    <property type="entry name" value="Hydantoinase_A"/>
</dbReference>
<dbReference type="AlphaFoldDB" id="A0A915IBY4"/>
<accession>A0A915IBY4</accession>
<dbReference type="GO" id="GO:0005829">
    <property type="term" value="C:cytosol"/>
    <property type="evidence" value="ECO:0007669"/>
    <property type="project" value="TreeGrafter"/>
</dbReference>
<dbReference type="WBParaSite" id="nRc.2.0.1.t10761-RA">
    <property type="protein sequence ID" value="nRc.2.0.1.t10761-RA"/>
    <property type="gene ID" value="nRc.2.0.1.g10761"/>
</dbReference>
<dbReference type="OMA" id="CTERIRY"/>
<dbReference type="InterPro" id="IPR008040">
    <property type="entry name" value="Hydant_A_N"/>
</dbReference>
<dbReference type="PANTHER" id="PTHR11365:SF2">
    <property type="entry name" value="5-OXOPROLINASE"/>
    <property type="match status" value="1"/>
</dbReference>
<feature type="domain" description="Hydantoinase/oxoprolinase N-terminal" evidence="2">
    <location>
        <begin position="6"/>
        <end position="213"/>
    </location>
</feature>
<dbReference type="GO" id="GO:0006749">
    <property type="term" value="P:glutathione metabolic process"/>
    <property type="evidence" value="ECO:0007669"/>
    <property type="project" value="TreeGrafter"/>
</dbReference>
<dbReference type="GO" id="GO:0017168">
    <property type="term" value="F:5-oxoprolinase (ATP-hydrolyzing) activity"/>
    <property type="evidence" value="ECO:0007669"/>
    <property type="project" value="TreeGrafter"/>
</dbReference>
<sequence length="370" mass="41077">MPKFSFAIDRGGTFTDIYVRRPDGTSRILKLLSEDKHYVDAPTEGIRRILEDELKIQLPRSQPIDASQIESIRMGTTVATNALLERKGQRVALAITKGFKDLLYIGNQSRPNLFELNISKPGVLYDEIVEVDERVILKIENCQMNLLKDEKIRRGQTTTGDTVFIWKAVDDGALVKDLRRIIEKGITSLAVLLIHSYKFPQHEIIVENLAKKLGFKNISLSSKIMPMIKAVPRGFTTTADAYLTPVIQKYVTAFTSGFKNLDYKKLLFMQSDGGLAPIDSFFGSKAILSGPAGGVVGVALTAYDEDSGRPVIGYDMGGTSTDVSRYGGRFEHVFEATTANIIIQAPQRSLKPIRHKINKLPDGINDIVID</sequence>